<keyword evidence="5" id="KW-0812">Transmembrane</keyword>
<feature type="domain" description="Thioredoxin" evidence="6">
    <location>
        <begin position="58"/>
        <end position="222"/>
    </location>
</feature>
<dbReference type="InterPro" id="IPR013766">
    <property type="entry name" value="Thioredoxin_domain"/>
</dbReference>
<reference evidence="7 8" key="1">
    <citation type="submission" date="2018-07" db="EMBL/GenBank/DDBJ databases">
        <title>Genomic Encyclopedia of Type Strains, Phase III (KMG-III): the genomes of soil and plant-associated and newly described type strains.</title>
        <authorList>
            <person name="Whitman W."/>
        </authorList>
    </citation>
    <scope>NUCLEOTIDE SEQUENCE [LARGE SCALE GENOMIC DNA]</scope>
    <source>
        <strain evidence="7 8">CECT 7958</strain>
    </source>
</reference>
<evidence type="ECO:0000256" key="3">
    <source>
        <dbReference type="PIRSR" id="PIRSR603782-1"/>
    </source>
</evidence>
<evidence type="ECO:0000259" key="6">
    <source>
        <dbReference type="PROSITE" id="PS51352"/>
    </source>
</evidence>
<dbReference type="RefSeq" id="WP_114307973.1">
    <property type="nucleotide sequence ID" value="NZ_QPJO01000001.1"/>
</dbReference>
<proteinExistence type="inferred from homology"/>
<feature type="binding site" evidence="3">
    <location>
        <position position="100"/>
    </location>
    <ligand>
        <name>Cu cation</name>
        <dbReference type="ChEBI" id="CHEBI:23378"/>
    </ligand>
</feature>
<accession>A0A368ZI48</accession>
<evidence type="ECO:0000256" key="1">
    <source>
        <dbReference type="ARBA" id="ARBA00010996"/>
    </source>
</evidence>
<dbReference type="AlphaFoldDB" id="A0A368ZI48"/>
<gene>
    <name evidence="7" type="ORF">DFQ08_101245</name>
</gene>
<feature type="transmembrane region" description="Helical" evidence="5">
    <location>
        <begin position="12"/>
        <end position="32"/>
    </location>
</feature>
<sequence>MSFLSFFKDYKKFGIFFSILSLLILAIIYNILNVKQHLPIYQPGMVSEELVDSSIQHQLKYHTIADFSLTNQNGETITQDNYKDKIYVADFFFTTCPTICPIMTKNMVRVQNAISDYKDVMLLSHSVTPKIDSVAQLKKYALEKGVDDKKWNLVTGDKKQIYELARKSYLAVKTDGNGDEYDMIHTENFMLIDKKRQIRGFYDGTNPEDIDRLLEDIETLRYFESS</sequence>
<evidence type="ECO:0000313" key="7">
    <source>
        <dbReference type="EMBL" id="RCW93450.1"/>
    </source>
</evidence>
<keyword evidence="2 3" id="KW-0186">Copper</keyword>
<name>A0A368ZI48_9FLAO</name>
<feature type="binding site" evidence="3">
    <location>
        <position position="96"/>
    </location>
    <ligand>
        <name>Cu cation</name>
        <dbReference type="ChEBI" id="CHEBI:23378"/>
    </ligand>
</feature>
<dbReference type="PANTHER" id="PTHR12151:SF25">
    <property type="entry name" value="LINALOOL DEHYDRATASE_ISOMERASE DOMAIN-CONTAINING PROTEIN"/>
    <property type="match status" value="1"/>
</dbReference>
<evidence type="ECO:0000256" key="2">
    <source>
        <dbReference type="ARBA" id="ARBA00023008"/>
    </source>
</evidence>
<dbReference type="OrthoDB" id="9811998at2"/>
<keyword evidence="5" id="KW-0472">Membrane</keyword>
<comment type="similarity">
    <text evidence="1">Belongs to the SCO1/2 family.</text>
</comment>
<dbReference type="InterPro" id="IPR003782">
    <property type="entry name" value="SCO1/SenC"/>
</dbReference>
<dbReference type="PANTHER" id="PTHR12151">
    <property type="entry name" value="ELECTRON TRANSPORT PROTIN SCO1/SENC FAMILY MEMBER"/>
    <property type="match status" value="1"/>
</dbReference>
<comment type="caution">
    <text evidence="7">The sequence shown here is derived from an EMBL/GenBank/DDBJ whole genome shotgun (WGS) entry which is preliminary data.</text>
</comment>
<keyword evidence="3" id="KW-0479">Metal-binding</keyword>
<evidence type="ECO:0000313" key="8">
    <source>
        <dbReference type="Proteomes" id="UP000253436"/>
    </source>
</evidence>
<evidence type="ECO:0000256" key="4">
    <source>
        <dbReference type="PIRSR" id="PIRSR603782-2"/>
    </source>
</evidence>
<feature type="binding site" evidence="3">
    <location>
        <position position="185"/>
    </location>
    <ligand>
        <name>Cu cation</name>
        <dbReference type="ChEBI" id="CHEBI:23378"/>
    </ligand>
</feature>
<keyword evidence="4" id="KW-1015">Disulfide bond</keyword>
<evidence type="ECO:0000256" key="5">
    <source>
        <dbReference type="SAM" id="Phobius"/>
    </source>
</evidence>
<protein>
    <submittedName>
        <fullName evidence="7">Protein SCO1/2</fullName>
    </submittedName>
</protein>
<keyword evidence="5" id="KW-1133">Transmembrane helix</keyword>
<dbReference type="PROSITE" id="PS51352">
    <property type="entry name" value="THIOREDOXIN_2"/>
    <property type="match status" value="1"/>
</dbReference>
<dbReference type="EMBL" id="QPJO01000001">
    <property type="protein sequence ID" value="RCW93450.1"/>
    <property type="molecule type" value="Genomic_DNA"/>
</dbReference>
<dbReference type="GO" id="GO:0046872">
    <property type="term" value="F:metal ion binding"/>
    <property type="evidence" value="ECO:0007669"/>
    <property type="project" value="UniProtKB-KW"/>
</dbReference>
<keyword evidence="8" id="KW-1185">Reference proteome</keyword>
<dbReference type="InterPro" id="IPR036249">
    <property type="entry name" value="Thioredoxin-like_sf"/>
</dbReference>
<dbReference type="CDD" id="cd02968">
    <property type="entry name" value="SCO"/>
    <property type="match status" value="1"/>
</dbReference>
<organism evidence="7 8">
    <name type="scientific">Winogradskyella arenosi</name>
    <dbReference type="NCBI Taxonomy" id="533325"/>
    <lineage>
        <taxon>Bacteria</taxon>
        <taxon>Pseudomonadati</taxon>
        <taxon>Bacteroidota</taxon>
        <taxon>Flavobacteriia</taxon>
        <taxon>Flavobacteriales</taxon>
        <taxon>Flavobacteriaceae</taxon>
        <taxon>Winogradskyella</taxon>
    </lineage>
</organism>
<dbReference type="Gene3D" id="3.40.30.10">
    <property type="entry name" value="Glutaredoxin"/>
    <property type="match status" value="1"/>
</dbReference>
<feature type="disulfide bond" description="Redox-active" evidence="4">
    <location>
        <begin position="96"/>
        <end position="100"/>
    </location>
</feature>
<dbReference type="Pfam" id="PF02630">
    <property type="entry name" value="SCO1-SenC"/>
    <property type="match status" value="1"/>
</dbReference>
<dbReference type="Proteomes" id="UP000253436">
    <property type="component" value="Unassembled WGS sequence"/>
</dbReference>
<dbReference type="SUPFAM" id="SSF52833">
    <property type="entry name" value="Thioredoxin-like"/>
    <property type="match status" value="1"/>
</dbReference>